<protein>
    <submittedName>
        <fullName evidence="10">ABC transporter permease subunit</fullName>
    </submittedName>
</protein>
<proteinExistence type="inferred from homology"/>
<dbReference type="PANTHER" id="PTHR43848:SF2">
    <property type="entry name" value="PUTRESCINE TRANSPORT SYSTEM PERMEASE PROTEIN POTI"/>
    <property type="match status" value="1"/>
</dbReference>
<dbReference type="PROSITE" id="PS50928">
    <property type="entry name" value="ABC_TM1"/>
    <property type="match status" value="1"/>
</dbReference>
<comment type="caution">
    <text evidence="10">The sequence shown here is derived from an EMBL/GenBank/DDBJ whole genome shotgun (WGS) entry which is preliminary data.</text>
</comment>
<dbReference type="Gene3D" id="1.10.3720.10">
    <property type="entry name" value="MetI-like"/>
    <property type="match status" value="1"/>
</dbReference>
<feature type="transmembrane region" description="Helical" evidence="8">
    <location>
        <begin position="235"/>
        <end position="254"/>
    </location>
</feature>
<keyword evidence="4" id="KW-1003">Cell membrane</keyword>
<evidence type="ECO:0000256" key="4">
    <source>
        <dbReference type="ARBA" id="ARBA00022475"/>
    </source>
</evidence>
<feature type="transmembrane region" description="Helical" evidence="8">
    <location>
        <begin position="128"/>
        <end position="151"/>
    </location>
</feature>
<dbReference type="InterPro" id="IPR051789">
    <property type="entry name" value="Bact_Polyamine_Transport"/>
</dbReference>
<comment type="subcellular location">
    <subcellularLocation>
        <location evidence="1 8">Cell membrane</location>
        <topology evidence="1 8">Multi-pass membrane protein</topology>
    </subcellularLocation>
</comment>
<keyword evidence="7 8" id="KW-0472">Membrane</keyword>
<feature type="transmembrane region" description="Helical" evidence="8">
    <location>
        <begin position="182"/>
        <end position="203"/>
    </location>
</feature>
<dbReference type="PANTHER" id="PTHR43848">
    <property type="entry name" value="PUTRESCINE TRANSPORT SYSTEM PERMEASE PROTEIN POTI"/>
    <property type="match status" value="1"/>
</dbReference>
<comment type="similarity">
    <text evidence="2">Belongs to the binding-protein-dependent transport system permease family. CysTW subfamily.</text>
</comment>
<dbReference type="SUPFAM" id="SSF161098">
    <property type="entry name" value="MetI-like"/>
    <property type="match status" value="1"/>
</dbReference>
<evidence type="ECO:0000313" key="11">
    <source>
        <dbReference type="Proteomes" id="UP000744980"/>
    </source>
</evidence>
<keyword evidence="11" id="KW-1185">Reference proteome</keyword>
<dbReference type="InterPro" id="IPR000515">
    <property type="entry name" value="MetI-like"/>
</dbReference>
<evidence type="ECO:0000256" key="3">
    <source>
        <dbReference type="ARBA" id="ARBA00022448"/>
    </source>
</evidence>
<evidence type="ECO:0000256" key="2">
    <source>
        <dbReference type="ARBA" id="ARBA00007069"/>
    </source>
</evidence>
<evidence type="ECO:0000256" key="6">
    <source>
        <dbReference type="ARBA" id="ARBA00022989"/>
    </source>
</evidence>
<sequence length="262" mass="27513">MIGLALVFMFAPVVTMIVFSFNDPGGRFNYELGTFSLAAWRSPFAVPQLGMALGNSLIVAAVSALLAALLGTPVGFALGRRQFIGRGAVSGLTFIPLATPEVVLGAGMLILFVATATIPFLKTLTGGLFYPLGFPSVIAAHTTLGLSFVIINVRSRVIGAGVTLEHAARDLGACGFTVFRTIWLPIILPGILSGALLVFAISLDDFVLTNFTAGGTTMFPTWLYGLMRRELPPQIAVVGTLIFLVSLGLVALSVKISGRQPA</sequence>
<evidence type="ECO:0000256" key="5">
    <source>
        <dbReference type="ARBA" id="ARBA00022692"/>
    </source>
</evidence>
<feature type="transmembrane region" description="Helical" evidence="8">
    <location>
        <begin position="57"/>
        <end position="79"/>
    </location>
</feature>
<feature type="transmembrane region" description="Helical" evidence="8">
    <location>
        <begin position="91"/>
        <end position="116"/>
    </location>
</feature>
<dbReference type="RefSeq" id="WP_203529693.1">
    <property type="nucleotide sequence ID" value="NZ_CP083373.1"/>
</dbReference>
<dbReference type="GO" id="GO:0055085">
    <property type="term" value="P:transmembrane transport"/>
    <property type="evidence" value="ECO:0007669"/>
    <property type="project" value="InterPro"/>
</dbReference>
<dbReference type="EMBL" id="WXFA01000040">
    <property type="protein sequence ID" value="MBM3095214.1"/>
    <property type="molecule type" value="Genomic_DNA"/>
</dbReference>
<dbReference type="CDD" id="cd06261">
    <property type="entry name" value="TM_PBP2"/>
    <property type="match status" value="1"/>
</dbReference>
<dbReference type="Proteomes" id="UP000744980">
    <property type="component" value="Unassembled WGS sequence"/>
</dbReference>
<dbReference type="GO" id="GO:0005886">
    <property type="term" value="C:plasma membrane"/>
    <property type="evidence" value="ECO:0007669"/>
    <property type="project" value="UniProtKB-SubCell"/>
</dbReference>
<dbReference type="InterPro" id="IPR035906">
    <property type="entry name" value="MetI-like_sf"/>
</dbReference>
<keyword evidence="5 8" id="KW-0812">Transmembrane</keyword>
<feature type="domain" description="ABC transmembrane type-1" evidence="9">
    <location>
        <begin position="53"/>
        <end position="253"/>
    </location>
</feature>
<name>A0AAW4FV62_9HYPH</name>
<evidence type="ECO:0000313" key="10">
    <source>
        <dbReference type="EMBL" id="MBM3095214.1"/>
    </source>
</evidence>
<gene>
    <name evidence="10" type="ORF">GFB56_31300</name>
</gene>
<dbReference type="AlphaFoldDB" id="A0AAW4FV62"/>
<evidence type="ECO:0000256" key="8">
    <source>
        <dbReference type="RuleBase" id="RU363032"/>
    </source>
</evidence>
<reference evidence="10 11" key="1">
    <citation type="submission" date="2020-01" db="EMBL/GenBank/DDBJ databases">
        <title>Draft genome assembly of Ensifer adhaerens T173.</title>
        <authorList>
            <person name="Craig J.E."/>
            <person name="Stinchcombe J.R."/>
        </authorList>
    </citation>
    <scope>NUCLEOTIDE SEQUENCE [LARGE SCALE GENOMIC DNA]</scope>
    <source>
        <strain evidence="10 11">T173</strain>
    </source>
</reference>
<accession>A0AAW4FV62</accession>
<dbReference type="Pfam" id="PF00528">
    <property type="entry name" value="BPD_transp_1"/>
    <property type="match status" value="1"/>
</dbReference>
<organism evidence="10 11">
    <name type="scientific">Ensifer canadensis</name>
    <dbReference type="NCBI Taxonomy" id="555315"/>
    <lineage>
        <taxon>Bacteria</taxon>
        <taxon>Pseudomonadati</taxon>
        <taxon>Pseudomonadota</taxon>
        <taxon>Alphaproteobacteria</taxon>
        <taxon>Hyphomicrobiales</taxon>
        <taxon>Rhizobiaceae</taxon>
        <taxon>Sinorhizobium/Ensifer group</taxon>
        <taxon>Ensifer</taxon>
    </lineage>
</organism>
<evidence type="ECO:0000256" key="7">
    <source>
        <dbReference type="ARBA" id="ARBA00023136"/>
    </source>
</evidence>
<evidence type="ECO:0000259" key="9">
    <source>
        <dbReference type="PROSITE" id="PS50928"/>
    </source>
</evidence>
<keyword evidence="3 8" id="KW-0813">Transport</keyword>
<evidence type="ECO:0000256" key="1">
    <source>
        <dbReference type="ARBA" id="ARBA00004651"/>
    </source>
</evidence>
<keyword evidence="6 8" id="KW-1133">Transmembrane helix</keyword>